<evidence type="ECO:0000256" key="1">
    <source>
        <dbReference type="SAM" id="SignalP"/>
    </source>
</evidence>
<evidence type="ECO:0000259" key="2">
    <source>
        <dbReference type="Pfam" id="PF14016"/>
    </source>
</evidence>
<name>A0ABZ1KX01_STRAH</name>
<dbReference type="GeneID" id="97284715"/>
<proteinExistence type="predicted"/>
<feature type="domain" description="DUF4232" evidence="2">
    <location>
        <begin position="56"/>
        <end position="178"/>
    </location>
</feature>
<reference evidence="3 4" key="1">
    <citation type="submission" date="2022-10" db="EMBL/GenBank/DDBJ databases">
        <title>The complete genomes of actinobacterial strains from the NBC collection.</title>
        <authorList>
            <person name="Joergensen T.S."/>
            <person name="Alvarez Arevalo M."/>
            <person name="Sterndorff E.B."/>
            <person name="Faurdal D."/>
            <person name="Vuksanovic O."/>
            <person name="Mourched A.-S."/>
            <person name="Charusanti P."/>
            <person name="Shaw S."/>
            <person name="Blin K."/>
            <person name="Weber T."/>
        </authorList>
    </citation>
    <scope>NUCLEOTIDE SEQUENCE [LARGE SCALE GENOMIC DNA]</scope>
    <source>
        <strain evidence="3 4">NBC_00156</strain>
    </source>
</reference>
<sequence length="203" mass="19838">MPATTRPAGGLAALTAGLTLMTGLTLTACDTTTTATPDATATATTTASPEATAPPCRTAALTWTLSLLDGNGDGAGAGQGDGRSGARLTAVNKGSGACLFAGYPGLAIHHGKADGIEGAGSGRPAAVALPGRAAVTVDLRYTRRGTPGAGTWCVRQHEASVTAPHDTEGTVVPVTDAHGKPAVLDACGETIAMAPPRRAGAGT</sequence>
<feature type="signal peptide" evidence="1">
    <location>
        <begin position="1"/>
        <end position="28"/>
    </location>
</feature>
<protein>
    <submittedName>
        <fullName evidence="3">DUF4232 domain-containing protein</fullName>
    </submittedName>
</protein>
<accession>A0ABZ1KX01</accession>
<evidence type="ECO:0000313" key="3">
    <source>
        <dbReference type="EMBL" id="WTQ84239.1"/>
    </source>
</evidence>
<feature type="chain" id="PRO_5045073413" evidence="1">
    <location>
        <begin position="29"/>
        <end position="203"/>
    </location>
</feature>
<evidence type="ECO:0000313" key="4">
    <source>
        <dbReference type="Proteomes" id="UP001622557"/>
    </source>
</evidence>
<gene>
    <name evidence="3" type="ORF">OG350_29785</name>
</gene>
<keyword evidence="4" id="KW-1185">Reference proteome</keyword>
<dbReference type="RefSeq" id="WP_405451594.1">
    <property type="nucleotide sequence ID" value="NZ_CP108164.1"/>
</dbReference>
<dbReference type="InterPro" id="IPR025326">
    <property type="entry name" value="DUF4232"/>
</dbReference>
<keyword evidence="1" id="KW-0732">Signal</keyword>
<organism evidence="3 4">
    <name type="scientific">Streptomyces achromogenes</name>
    <dbReference type="NCBI Taxonomy" id="67255"/>
    <lineage>
        <taxon>Bacteria</taxon>
        <taxon>Bacillati</taxon>
        <taxon>Actinomycetota</taxon>
        <taxon>Actinomycetes</taxon>
        <taxon>Kitasatosporales</taxon>
        <taxon>Streptomycetaceae</taxon>
        <taxon>Streptomyces</taxon>
    </lineage>
</organism>
<dbReference type="EMBL" id="CP108164">
    <property type="protein sequence ID" value="WTQ84239.1"/>
    <property type="molecule type" value="Genomic_DNA"/>
</dbReference>
<dbReference type="Pfam" id="PF14016">
    <property type="entry name" value="DUF4232"/>
    <property type="match status" value="1"/>
</dbReference>
<dbReference type="Proteomes" id="UP001622557">
    <property type="component" value="Chromosome"/>
</dbReference>
<dbReference type="PROSITE" id="PS51257">
    <property type="entry name" value="PROKAR_LIPOPROTEIN"/>
    <property type="match status" value="1"/>
</dbReference>